<feature type="region of interest" description="Disordered" evidence="1">
    <location>
        <begin position="30"/>
        <end position="49"/>
    </location>
</feature>
<dbReference type="STRING" id="1122949.GCA_000378725_00471"/>
<dbReference type="AlphaFoldDB" id="A0A379C3U1"/>
<feature type="domain" description="SLH" evidence="3">
    <location>
        <begin position="45"/>
        <end position="108"/>
    </location>
</feature>
<organism evidence="4 5">
    <name type="scientific">Peptoniphilus lacrimalis</name>
    <dbReference type="NCBI Taxonomy" id="33031"/>
    <lineage>
        <taxon>Bacteria</taxon>
        <taxon>Bacillati</taxon>
        <taxon>Bacillota</taxon>
        <taxon>Tissierellia</taxon>
        <taxon>Tissierellales</taxon>
        <taxon>Peptoniphilaceae</taxon>
        <taxon>Peptoniphilus</taxon>
    </lineage>
</organism>
<evidence type="ECO:0000256" key="1">
    <source>
        <dbReference type="SAM" id="MobiDB-lite"/>
    </source>
</evidence>
<evidence type="ECO:0000313" key="5">
    <source>
        <dbReference type="Proteomes" id="UP000255517"/>
    </source>
</evidence>
<protein>
    <submittedName>
        <fullName evidence="4">Hexagonal wall protein</fullName>
    </submittedName>
</protein>
<name>A0A379C3U1_9FIRM</name>
<evidence type="ECO:0000313" key="4">
    <source>
        <dbReference type="EMBL" id="SUB56771.1"/>
    </source>
</evidence>
<evidence type="ECO:0000256" key="2">
    <source>
        <dbReference type="SAM" id="SignalP"/>
    </source>
</evidence>
<accession>A0A379C3U1</accession>
<dbReference type="RefSeq" id="WP_019034413.1">
    <property type="nucleotide sequence ID" value="NZ_UGSZ01000001.1"/>
</dbReference>
<sequence length="928" mass="102711">MNKKVISLVLALVMVLGTFTSVFAAEKTEEPAKKDAKVEETKKEAPKAGEKVEKIVGKDNKIQYIVDKKFVKGYEDGSMGYDKNITRAEITRLLVLANGNEELANSLQGAMKLYTDVDTKHWANGVISVGTTRPSDANKIAMLAGYPDKSFKPDQNVTYAELAKMLVVLVKKDLTEDMVKNAKWATSWLLWAKELGILEDVKIEDSNAFATRADAFTMVYNALFAMKEFKQVPNNEVRGILSDLNNNKLQLNQDTSKEYKITEKTVFVNSLEKRSNVVLVRLMQNQNYYLGSLVRVLVNDKNEVTHILVLGDPEQLAVNSLEGTKAPNDVWKGVAENTAETYNYKAIGTLKDKDTRDLKSYVTIAFNSDKTSAKTIKFHFSNNTGIDLAIKDSTEVYVANPYNNIMKKVSGINEALSLIGFQNYNGYRIPNVYAGYDNSSLNPTYGELRVGTEKHTAKVIVFNVVSKEQGGDLYRVINTTRSNYITTVENTDGKRFERDNAMNTFGFPFNYDGDLYDVIEVLGWRSNQEATIKIDHSDVVKYPVVKVVYANDDELRIVDRYNDYTTLDIRDADIFTKLNKLENGSVIQFRVENHKTDKANNVAEIISILPKDTALEGSIKGVLPMVNAKQRVGKIIEVRPVDGLYSNVVIDVERDLLDADAMSGPTLFRVNKAVAEKLATFARKADMFAFKVDYVYTDKGVQTAYDFRYNATNKPVEVAEVNSDMTQAEKNARYQLNKFKADPTATTKKSVEDEIDKVEDLAKKDALTQELDAYNALYTDASTKLATLNALSGAAITEKAIKDAEEAVAKLANGKYKTDSLKAIADKKAEKAAADKNAEIATLLTQIGALKPEAKKDVNSGNQNDNILKAVNDKLATLTRPANVTIKALTTADIGAVAGTTVPVTVTVETTVSGVTSPQTQVVNVTLK</sequence>
<feature type="signal peptide" evidence="2">
    <location>
        <begin position="1"/>
        <end position="24"/>
    </location>
</feature>
<dbReference type="PROSITE" id="PS51272">
    <property type="entry name" value="SLH"/>
    <property type="match status" value="2"/>
</dbReference>
<dbReference type="OrthoDB" id="1704165at2"/>
<keyword evidence="2" id="KW-0732">Signal</keyword>
<evidence type="ECO:0000259" key="3">
    <source>
        <dbReference type="PROSITE" id="PS51272"/>
    </source>
</evidence>
<feature type="chain" id="PRO_5017062271" evidence="2">
    <location>
        <begin position="25"/>
        <end position="928"/>
    </location>
</feature>
<dbReference type="Proteomes" id="UP000255517">
    <property type="component" value="Unassembled WGS sequence"/>
</dbReference>
<proteinExistence type="predicted"/>
<dbReference type="InterPro" id="IPR001119">
    <property type="entry name" value="SLH_dom"/>
</dbReference>
<gene>
    <name evidence="4" type="ORF">NCTC13149_00573</name>
</gene>
<feature type="domain" description="SLH" evidence="3">
    <location>
        <begin position="110"/>
        <end position="180"/>
    </location>
</feature>
<dbReference type="EMBL" id="UGSZ01000001">
    <property type="protein sequence ID" value="SUB56771.1"/>
    <property type="molecule type" value="Genomic_DNA"/>
</dbReference>
<reference evidence="4 5" key="1">
    <citation type="submission" date="2018-06" db="EMBL/GenBank/DDBJ databases">
        <authorList>
            <consortium name="Pathogen Informatics"/>
            <person name="Doyle S."/>
        </authorList>
    </citation>
    <scope>NUCLEOTIDE SEQUENCE [LARGE SCALE GENOMIC DNA]</scope>
    <source>
        <strain evidence="4 5">NCTC13149</strain>
    </source>
</reference>
<dbReference type="Pfam" id="PF00395">
    <property type="entry name" value="SLH"/>
    <property type="match status" value="2"/>
</dbReference>